<evidence type="ECO:0000259" key="3">
    <source>
        <dbReference type="Pfam" id="PF04608"/>
    </source>
</evidence>
<evidence type="ECO:0000313" key="5">
    <source>
        <dbReference type="Proteomes" id="UP000256478"/>
    </source>
</evidence>
<comment type="function">
    <text evidence="1">Lipid phosphatase which dephosphorylates phosphatidylglycerophosphate (PGP) to phosphatidylglycerol (PG).</text>
</comment>
<sequence length="162" mass="17078">MTNKSTAAFTLSDPVQFLALGFGSGLAPKAPGTFGTLAAIPLYLIMVMMLSTTSYLALTLLVSVVGIAICGIAAKKVGVHDHPAIVWDEIAGYLITMAFVPVSVTNVILGFALFRLFDIVKPWPISIADKRLHGGLGIMLDDVLAGIMACACLHVILAFTPF</sequence>
<feature type="domain" description="YutG/PgpA" evidence="3">
    <location>
        <begin position="18"/>
        <end position="156"/>
    </location>
</feature>
<dbReference type="PANTHER" id="PTHR36305">
    <property type="entry name" value="PHOSPHATIDYLGLYCEROPHOSPHATASE A"/>
    <property type="match status" value="1"/>
</dbReference>
<keyword evidence="1" id="KW-0479">Metal-binding</keyword>
<evidence type="ECO:0000313" key="4">
    <source>
        <dbReference type="EMBL" id="REL26142.1"/>
    </source>
</evidence>
<dbReference type="GO" id="GO:0009395">
    <property type="term" value="P:phospholipid catabolic process"/>
    <property type="evidence" value="ECO:0007669"/>
    <property type="project" value="UniProtKB-KW"/>
</dbReference>
<feature type="transmembrane region" description="Helical" evidence="2">
    <location>
        <begin position="30"/>
        <end position="48"/>
    </location>
</feature>
<dbReference type="UniPathway" id="UPA00084">
    <property type="reaction ID" value="UER00504"/>
</dbReference>
<keyword evidence="1" id="KW-0442">Lipid degradation</keyword>
<dbReference type="InterPro" id="IPR007686">
    <property type="entry name" value="YutG/PgpA"/>
</dbReference>
<evidence type="ECO:0000256" key="2">
    <source>
        <dbReference type="SAM" id="Phobius"/>
    </source>
</evidence>
<keyword evidence="1" id="KW-0595">Phospholipid degradation</keyword>
<dbReference type="InterPro" id="IPR026037">
    <property type="entry name" value="PgpA"/>
</dbReference>
<comment type="cofactor">
    <cofactor evidence="1">
        <name>Mg(2+)</name>
        <dbReference type="ChEBI" id="CHEBI:18420"/>
    </cofactor>
</comment>
<dbReference type="GO" id="GO:0008962">
    <property type="term" value="F:phosphatidylglycerophosphatase activity"/>
    <property type="evidence" value="ECO:0007669"/>
    <property type="project" value="UniProtKB-EC"/>
</dbReference>
<keyword evidence="1" id="KW-0378">Hydrolase</keyword>
<evidence type="ECO:0000256" key="1">
    <source>
        <dbReference type="PIRNR" id="PIRNR006162"/>
    </source>
</evidence>
<feature type="transmembrane region" description="Helical" evidence="2">
    <location>
        <begin position="94"/>
        <end position="117"/>
    </location>
</feature>
<feature type="transmembrane region" description="Helical" evidence="2">
    <location>
        <begin position="138"/>
        <end position="159"/>
    </location>
</feature>
<name>A0A3E0TQ06_9GAMM</name>
<keyword evidence="2" id="KW-1133">Transmembrane helix</keyword>
<dbReference type="CDD" id="cd06971">
    <property type="entry name" value="PgpA"/>
    <property type="match status" value="1"/>
</dbReference>
<reference evidence="4 5" key="1">
    <citation type="submission" date="2018-08" db="EMBL/GenBank/DDBJ databases">
        <title>Thalassotalea euphylliae genome.</title>
        <authorList>
            <person name="Summers S."/>
            <person name="Rice S.A."/>
            <person name="Freckelton M.L."/>
            <person name="Nedved B.T."/>
            <person name="Hadfield M.G."/>
        </authorList>
    </citation>
    <scope>NUCLEOTIDE SEQUENCE [LARGE SCALE GENOMIC DNA]</scope>
    <source>
        <strain evidence="4 5">H1</strain>
    </source>
</reference>
<keyword evidence="1" id="KW-1003">Cell membrane</keyword>
<dbReference type="Pfam" id="PF04608">
    <property type="entry name" value="PgpA"/>
    <property type="match status" value="1"/>
</dbReference>
<dbReference type="SUPFAM" id="SSF101307">
    <property type="entry name" value="YutG-like"/>
    <property type="match status" value="1"/>
</dbReference>
<comment type="pathway">
    <text evidence="1">Phospholipid metabolism; phosphatidylglycerol biosynthesis; phosphatidylglycerol from CDP-diacylglycerol: step 2/2.</text>
</comment>
<keyword evidence="1" id="KW-1208">Phospholipid metabolism</keyword>
<dbReference type="EMBL" id="QUOU01000001">
    <property type="protein sequence ID" value="REL26142.1"/>
    <property type="molecule type" value="Genomic_DNA"/>
</dbReference>
<keyword evidence="1 2" id="KW-0812">Transmembrane</keyword>
<dbReference type="Proteomes" id="UP000256478">
    <property type="component" value="Unassembled WGS sequence"/>
</dbReference>
<dbReference type="RefSeq" id="WP_116007263.1">
    <property type="nucleotide sequence ID" value="NZ_QUOU01000001.1"/>
</dbReference>
<keyword evidence="1" id="KW-0443">Lipid metabolism</keyword>
<keyword evidence="1 2" id="KW-0472">Membrane</keyword>
<comment type="subcellular location">
    <subcellularLocation>
        <location evidence="1">Cell inner membrane</location>
        <topology evidence="1">Multi-pass membrane protein</topology>
    </subcellularLocation>
</comment>
<dbReference type="PIRSF" id="PIRSF006162">
    <property type="entry name" value="PgpA"/>
    <property type="match status" value="1"/>
</dbReference>
<comment type="caution">
    <text evidence="4">The sequence shown here is derived from an EMBL/GenBank/DDBJ whole genome shotgun (WGS) entry which is preliminary data.</text>
</comment>
<accession>A0A3E0TQ06</accession>
<organism evidence="4 5">
    <name type="scientific">Thalassotalea euphylliae</name>
    <dbReference type="NCBI Taxonomy" id="1655234"/>
    <lineage>
        <taxon>Bacteria</taxon>
        <taxon>Pseudomonadati</taxon>
        <taxon>Pseudomonadota</taxon>
        <taxon>Gammaproteobacteria</taxon>
        <taxon>Alteromonadales</taxon>
        <taxon>Colwelliaceae</taxon>
        <taxon>Thalassotalea</taxon>
    </lineage>
</organism>
<dbReference type="EC" id="3.1.3.27" evidence="1"/>
<dbReference type="AlphaFoldDB" id="A0A3E0TQ06"/>
<keyword evidence="1" id="KW-0997">Cell inner membrane</keyword>
<comment type="catalytic activity">
    <reaction evidence="1">
        <text>a 1,2-diacyl-sn-glycero-3-phospho-(1'-sn-glycero-3'-phosphate) + H2O = a 1,2-diacyl-sn-glycero-3-phospho-(1'-sn-glycerol) + phosphate</text>
        <dbReference type="Rhea" id="RHEA:33751"/>
        <dbReference type="ChEBI" id="CHEBI:15377"/>
        <dbReference type="ChEBI" id="CHEBI:43474"/>
        <dbReference type="ChEBI" id="CHEBI:60110"/>
        <dbReference type="ChEBI" id="CHEBI:64716"/>
        <dbReference type="EC" id="3.1.3.27"/>
    </reaction>
</comment>
<proteinExistence type="predicted"/>
<keyword evidence="1" id="KW-0460">Magnesium</keyword>
<dbReference type="GO" id="GO:0005886">
    <property type="term" value="C:plasma membrane"/>
    <property type="evidence" value="ECO:0007669"/>
    <property type="project" value="UniProtKB-SubCell"/>
</dbReference>
<dbReference type="OrthoDB" id="9804091at2"/>
<feature type="transmembrane region" description="Helical" evidence="2">
    <location>
        <begin position="55"/>
        <end position="74"/>
    </location>
</feature>
<dbReference type="PANTHER" id="PTHR36305:SF1">
    <property type="entry name" value="PHOSPHATIDYLGLYCEROPHOSPHATASE A"/>
    <property type="match status" value="1"/>
</dbReference>
<gene>
    <name evidence="4" type="ORF">DXX93_05810</name>
</gene>
<dbReference type="InterPro" id="IPR036681">
    <property type="entry name" value="PgpA-like_sf"/>
</dbReference>
<dbReference type="GO" id="GO:0046872">
    <property type="term" value="F:metal ion binding"/>
    <property type="evidence" value="ECO:0007669"/>
    <property type="project" value="UniProtKB-KW"/>
</dbReference>
<protein>
    <recommendedName>
        <fullName evidence="1">Phosphatidylglycerophosphatase A</fullName>
        <ecNumber evidence="1">3.1.3.27</ecNumber>
    </recommendedName>
    <alternativeName>
        <fullName evidence="1">Phosphatidylglycerolphosphate phosphatase A</fullName>
    </alternativeName>
</protein>
<dbReference type="GO" id="GO:0006655">
    <property type="term" value="P:phosphatidylglycerol biosynthetic process"/>
    <property type="evidence" value="ECO:0007669"/>
    <property type="project" value="UniProtKB-UniPathway"/>
</dbReference>